<name>A0A9J6S4X5_KLEPN</name>
<dbReference type="GO" id="GO:0050660">
    <property type="term" value="F:flavin adenine dinucleotide binding"/>
    <property type="evidence" value="ECO:0007669"/>
    <property type="project" value="InterPro"/>
</dbReference>
<dbReference type="PANTHER" id="PTHR43884:SF12">
    <property type="entry name" value="ISOVALERYL-COA DEHYDROGENASE, MITOCHONDRIAL-RELATED"/>
    <property type="match status" value="1"/>
</dbReference>
<dbReference type="SUPFAM" id="SSF56645">
    <property type="entry name" value="Acyl-CoA dehydrogenase NM domain-like"/>
    <property type="match status" value="1"/>
</dbReference>
<evidence type="ECO:0000313" key="2">
    <source>
        <dbReference type="EMBL" id="MRL38326.1"/>
    </source>
</evidence>
<proteinExistence type="predicted"/>
<dbReference type="InterPro" id="IPR046373">
    <property type="entry name" value="Acyl-CoA_Oxase/DH_mid-dom_sf"/>
</dbReference>
<dbReference type="AlphaFoldDB" id="A0A9J6S4X5"/>
<gene>
    <name evidence="2" type="ORF">GJJ18_23155</name>
</gene>
<dbReference type="Gene3D" id="1.10.540.10">
    <property type="entry name" value="Acyl-CoA dehydrogenase/oxidase, N-terminal domain"/>
    <property type="match status" value="1"/>
</dbReference>
<dbReference type="Gene3D" id="2.40.110.10">
    <property type="entry name" value="Butyryl-CoA Dehydrogenase, subunit A, domain 2"/>
    <property type="match status" value="1"/>
</dbReference>
<dbReference type="InterPro" id="IPR037069">
    <property type="entry name" value="AcylCoA_DH/ox_N_sf"/>
</dbReference>
<dbReference type="EMBL" id="WJWF01000030">
    <property type="protein sequence ID" value="MRL38326.1"/>
    <property type="molecule type" value="Genomic_DNA"/>
</dbReference>
<sequence>MLDRSLREWLDERAAELDRSGERSHALLQKLAEANLFRIGIAPASGGSGGTLLDAIDAISAVARHSLTAAFMFWGHRTYIDILTQAPESALRDRLLPDLLAGRLAGATGLSNAMKFLSGLEELQVGGVLDGEGGWRLSGQLYWVTNLQTRGFQAVTVVQPDGGGEPFIASIGSGLTGVSRSDDLALMAMQGSATAALRFDDVALEQDGVIHPVARAFLPAVRPRFLGLQCGMALGLAERILDECRDRLSDGHVLRDEWQALTRRYRQIRSDIYAGVESQRFVQQPGELFHLRIGLVELAMSGIQLELMLTGGRAYLSPQGDGTARRWRECAFLPLVTPSVVQLKQQLARLPS</sequence>
<dbReference type="InterPro" id="IPR009100">
    <property type="entry name" value="AcylCoA_DH/oxidase_NM_dom_sf"/>
</dbReference>
<dbReference type="InterPro" id="IPR013786">
    <property type="entry name" value="AcylCoA_DH/ox_N"/>
</dbReference>
<reference evidence="2" key="1">
    <citation type="submission" date="2019-10" db="EMBL/GenBank/DDBJ databases">
        <title>Molecular typing, antibiotic resistance determination and virulence profiling for 36 multidrug-resistant clinical Klebsiella pneumoniae isolates using second- and third-generation sequencing.</title>
        <authorList>
            <person name="Shelenkov A."/>
            <person name="Mikhaylova Y."/>
            <person name="Yanushevich Y."/>
            <person name="Samoilov A."/>
            <person name="Petrova L."/>
            <person name="Fomina V."/>
            <person name="Gusarov V."/>
            <person name="Zamyatin M."/>
            <person name="Shagin D."/>
        </authorList>
    </citation>
    <scope>NUCLEOTIDE SEQUENCE [LARGE SCALE GENOMIC DNA]</scope>
    <source>
        <strain evidence="2">CriePir115</strain>
    </source>
</reference>
<dbReference type="GO" id="GO:0003995">
    <property type="term" value="F:acyl-CoA dehydrogenase activity"/>
    <property type="evidence" value="ECO:0007669"/>
    <property type="project" value="TreeGrafter"/>
</dbReference>
<comment type="caution">
    <text evidence="2">The sequence shown here is derived from an EMBL/GenBank/DDBJ whole genome shotgun (WGS) entry which is preliminary data.</text>
</comment>
<evidence type="ECO:0000259" key="1">
    <source>
        <dbReference type="Pfam" id="PF02771"/>
    </source>
</evidence>
<feature type="domain" description="Acyl-CoA dehydrogenase/oxidase N-terminal" evidence="1">
    <location>
        <begin position="6"/>
        <end position="102"/>
    </location>
</feature>
<dbReference type="PANTHER" id="PTHR43884">
    <property type="entry name" value="ACYL-COA DEHYDROGENASE"/>
    <property type="match status" value="1"/>
</dbReference>
<accession>A0A9J6S4X5</accession>
<dbReference type="Pfam" id="PF02771">
    <property type="entry name" value="Acyl-CoA_dh_N"/>
    <property type="match status" value="1"/>
</dbReference>
<protein>
    <submittedName>
        <fullName evidence="2">Acyl-CoA dehydrogenase</fullName>
    </submittedName>
</protein>
<organism evidence="2">
    <name type="scientific">Klebsiella pneumoniae</name>
    <dbReference type="NCBI Taxonomy" id="573"/>
    <lineage>
        <taxon>Bacteria</taxon>
        <taxon>Pseudomonadati</taxon>
        <taxon>Pseudomonadota</taxon>
        <taxon>Gammaproteobacteria</taxon>
        <taxon>Enterobacterales</taxon>
        <taxon>Enterobacteriaceae</taxon>
        <taxon>Klebsiella/Raoultella group</taxon>
        <taxon>Klebsiella</taxon>
        <taxon>Klebsiella pneumoniae complex</taxon>
    </lineage>
</organism>